<dbReference type="RefSeq" id="WP_204869099.1">
    <property type="nucleotide sequence ID" value="NZ_JAFBBK010000001.1"/>
</dbReference>
<proteinExistence type="predicted"/>
<name>A0ABS2KWD2_9NOCA</name>
<protein>
    <recommendedName>
        <fullName evidence="3">Winged helix-turn-helix domain-containing protein</fullName>
    </recommendedName>
</protein>
<dbReference type="Proteomes" id="UP000703038">
    <property type="component" value="Unassembled WGS sequence"/>
</dbReference>
<sequence>MSVKEQISQELVRQGALDRLADRKRTRLILGAAASGLPQREISRCLHNVSQTTVNRILARAETDPDLDRTTPAEVIDRYAAGEIDEKDMMETLANWVYTFGGVRSVDGVDTDAYTSGDWDQVERAFYRGLLNDEQFEALMRRQNELLDRNIAASRPAR</sequence>
<comment type="caution">
    <text evidence="1">The sequence shown here is derived from an EMBL/GenBank/DDBJ whole genome shotgun (WGS) entry which is preliminary data.</text>
</comment>
<evidence type="ECO:0000313" key="1">
    <source>
        <dbReference type="EMBL" id="MBM7416258.1"/>
    </source>
</evidence>
<gene>
    <name evidence="1" type="ORF">JOE42_002991</name>
</gene>
<organism evidence="1 2">
    <name type="scientific">Rhodococcoides corynebacterioides</name>
    <dbReference type="NCBI Taxonomy" id="53972"/>
    <lineage>
        <taxon>Bacteria</taxon>
        <taxon>Bacillati</taxon>
        <taxon>Actinomycetota</taxon>
        <taxon>Actinomycetes</taxon>
        <taxon>Mycobacteriales</taxon>
        <taxon>Nocardiaceae</taxon>
        <taxon>Rhodococcoides</taxon>
    </lineage>
</organism>
<evidence type="ECO:0008006" key="3">
    <source>
        <dbReference type="Google" id="ProtNLM"/>
    </source>
</evidence>
<keyword evidence="2" id="KW-1185">Reference proteome</keyword>
<accession>A0ABS2KWD2</accession>
<evidence type="ECO:0000313" key="2">
    <source>
        <dbReference type="Proteomes" id="UP000703038"/>
    </source>
</evidence>
<dbReference type="EMBL" id="JAFBBK010000001">
    <property type="protein sequence ID" value="MBM7416258.1"/>
    <property type="molecule type" value="Genomic_DNA"/>
</dbReference>
<reference evidence="1 2" key="1">
    <citation type="submission" date="2021-01" db="EMBL/GenBank/DDBJ databases">
        <title>Genomics of switchgrass bacterial isolates.</title>
        <authorList>
            <person name="Shade A."/>
        </authorList>
    </citation>
    <scope>NUCLEOTIDE SEQUENCE [LARGE SCALE GENOMIC DNA]</scope>
    <source>
        <strain evidence="1 2">PvP111</strain>
    </source>
</reference>